<evidence type="ECO:0000313" key="3">
    <source>
        <dbReference type="Proteomes" id="UP000293854"/>
    </source>
</evidence>
<keyword evidence="4" id="KW-1185">Reference proteome</keyword>
<dbReference type="EMBL" id="CP068073">
    <property type="protein sequence ID" value="QQS82575.1"/>
    <property type="molecule type" value="Genomic_DNA"/>
</dbReference>
<dbReference type="KEGG" id="scv:A4G25_06590"/>
<sequence length="135" mass="15787">MADQRTIVDGRYAEYQGEIFRVLNEFSPKLKLVTENPKAEAWGFKAQTTKHTNHTLYYKEVKRTEIDALYEIKHEARYGGTLFDLYYDAQGQSYIGTSEADKAEAFGLKETDEDYYSKPVEEDEYEPVIYRNDLD</sequence>
<accession>A0A143PCY4</accession>
<reference evidence="2 3" key="1">
    <citation type="submission" date="2018-11" db="EMBL/GenBank/DDBJ databases">
        <title>Genomic profiling of Staphylococcus species from a Poultry farm system in KwaZulu-Natal, South Africa.</title>
        <authorList>
            <person name="Amoako D.G."/>
            <person name="Somboro A.M."/>
            <person name="Abia A.L.K."/>
            <person name="Bester L.A."/>
            <person name="Essack S.Y."/>
        </authorList>
    </citation>
    <scope>NUCLEOTIDE SEQUENCE [LARGE SCALE GENOMIC DNA]</scope>
    <source>
        <strain evidence="2 3">SA11</strain>
    </source>
</reference>
<proteinExistence type="predicted"/>
<evidence type="ECO:0000313" key="2">
    <source>
        <dbReference type="EMBL" id="RZI03995.1"/>
    </source>
</evidence>
<gene>
    <name evidence="2" type="ORF">EIG99_01910</name>
    <name evidence="1" type="ORF">I6J05_11945</name>
</gene>
<dbReference type="OrthoDB" id="2218409at2"/>
<dbReference type="GeneID" id="93727527"/>
<dbReference type="Proteomes" id="UP000595942">
    <property type="component" value="Chromosome"/>
</dbReference>
<dbReference type="RefSeq" id="WP_052766733.1">
    <property type="nucleotide sequence ID" value="NZ_CP015114.1"/>
</dbReference>
<dbReference type="AlphaFoldDB" id="A0A143PCY4"/>
<organism evidence="2 3">
    <name type="scientific">Staphylococcus condimenti</name>
    <dbReference type="NCBI Taxonomy" id="70255"/>
    <lineage>
        <taxon>Bacteria</taxon>
        <taxon>Bacillati</taxon>
        <taxon>Bacillota</taxon>
        <taxon>Bacilli</taxon>
        <taxon>Bacillales</taxon>
        <taxon>Staphylococcaceae</taxon>
        <taxon>Staphylococcus</taxon>
    </lineage>
</organism>
<name>A0A143PCY4_9STAP</name>
<evidence type="ECO:0000313" key="1">
    <source>
        <dbReference type="EMBL" id="QQS82575.1"/>
    </source>
</evidence>
<evidence type="ECO:0000313" key="4">
    <source>
        <dbReference type="Proteomes" id="UP000595942"/>
    </source>
</evidence>
<dbReference type="Proteomes" id="UP000293854">
    <property type="component" value="Unassembled WGS sequence"/>
</dbReference>
<protein>
    <submittedName>
        <fullName evidence="2">Uncharacterized protein</fullName>
    </submittedName>
</protein>
<reference evidence="1 4" key="2">
    <citation type="submission" date="2021-01" db="EMBL/GenBank/DDBJ databases">
        <title>FDA dAtabase for Regulatory Grade micrObial Sequences (FDA-ARGOS): Supporting development and validation of Infectious Disease Dx tests.</title>
        <authorList>
            <person name="Sproer C."/>
            <person name="Gronow S."/>
            <person name="Severitt S."/>
            <person name="Schroder I."/>
            <person name="Tallon L."/>
            <person name="Sadzewicz L."/>
            <person name="Zhao X."/>
            <person name="Boylan J."/>
            <person name="Ott S."/>
            <person name="Bowen H."/>
            <person name="Vavikolanu K."/>
            <person name="Mehta A."/>
            <person name="Aluvathingal J."/>
            <person name="Nadendla S."/>
            <person name="Lowell S."/>
            <person name="Myers T."/>
            <person name="Yan Y."/>
            <person name="Sichtig H."/>
        </authorList>
    </citation>
    <scope>NUCLEOTIDE SEQUENCE [LARGE SCALE GENOMIC DNA]</scope>
    <source>
        <strain evidence="1 4">FDAARGOS_1148</strain>
    </source>
</reference>
<dbReference type="EMBL" id="RQTE01000041">
    <property type="protein sequence ID" value="RZI03995.1"/>
    <property type="molecule type" value="Genomic_DNA"/>
</dbReference>